<evidence type="ECO:0008006" key="4">
    <source>
        <dbReference type="Google" id="ProtNLM"/>
    </source>
</evidence>
<sequence length="218" mass="23816">MNSGTSRTVRRRLKAIATAGVAAVAVSLLPSAAGAQESGASVTEETSVAAAAAKGTTYLSFKKNKKDPSNSRLSFYFIQQVSPDKTRTWLVDSWRAGSGLGTAHNKIGRDGCKSFVGWLPSGTYNIRSFSDRFEGDINGIVWRLSDKRCTGKSKTNRTALFIHSEMKKNGRPGSTEKTRWDGNSDYTSNGCVKLKPADVRELKSYRSSYPKPTRLYVS</sequence>
<feature type="chain" id="PRO_5046746351" description="YkuD domain-containing protein" evidence="1">
    <location>
        <begin position="36"/>
        <end position="218"/>
    </location>
</feature>
<feature type="signal peptide" evidence="1">
    <location>
        <begin position="1"/>
        <end position="35"/>
    </location>
</feature>
<protein>
    <recommendedName>
        <fullName evidence="4">YkuD domain-containing protein</fullName>
    </recommendedName>
</protein>
<proteinExistence type="predicted"/>
<reference evidence="2" key="1">
    <citation type="submission" date="2024-05" db="EMBL/GenBank/DDBJ databases">
        <title>30 novel species of actinomycetes from the DSMZ collection.</title>
        <authorList>
            <person name="Nouioui I."/>
        </authorList>
    </citation>
    <scope>NUCLEOTIDE SEQUENCE</scope>
    <source>
        <strain evidence="2">DSM 3412</strain>
    </source>
</reference>
<organism evidence="2 3">
    <name type="scientific">Streptomyces gottesmaniae</name>
    <dbReference type="NCBI Taxonomy" id="3075518"/>
    <lineage>
        <taxon>Bacteria</taxon>
        <taxon>Bacillati</taxon>
        <taxon>Actinomycetota</taxon>
        <taxon>Actinomycetes</taxon>
        <taxon>Kitasatosporales</taxon>
        <taxon>Streptomycetaceae</taxon>
        <taxon>Streptomyces</taxon>
    </lineage>
</organism>
<dbReference type="RefSeq" id="WP_157856748.1">
    <property type="nucleotide sequence ID" value="NZ_JAVRFJ010000020.1"/>
</dbReference>
<keyword evidence="1" id="KW-0732">Signal</keyword>
<accession>A0ABU2Z221</accession>
<dbReference type="EMBL" id="JAVRFJ010000020">
    <property type="protein sequence ID" value="MDT0570319.1"/>
    <property type="molecule type" value="Genomic_DNA"/>
</dbReference>
<evidence type="ECO:0000256" key="1">
    <source>
        <dbReference type="SAM" id="SignalP"/>
    </source>
</evidence>
<evidence type="ECO:0000313" key="3">
    <source>
        <dbReference type="Proteomes" id="UP001180737"/>
    </source>
</evidence>
<name>A0ABU2Z221_9ACTN</name>
<comment type="caution">
    <text evidence="2">The sequence shown here is derived from an EMBL/GenBank/DDBJ whole genome shotgun (WGS) entry which is preliminary data.</text>
</comment>
<dbReference type="Proteomes" id="UP001180737">
    <property type="component" value="Unassembled WGS sequence"/>
</dbReference>
<keyword evidence="3" id="KW-1185">Reference proteome</keyword>
<evidence type="ECO:0000313" key="2">
    <source>
        <dbReference type="EMBL" id="MDT0570319.1"/>
    </source>
</evidence>
<gene>
    <name evidence="2" type="ORF">RM704_23070</name>
</gene>